<dbReference type="EMBL" id="QGDT01000005">
    <property type="protein sequence ID" value="PWJ57825.1"/>
    <property type="molecule type" value="Genomic_DNA"/>
</dbReference>
<dbReference type="GO" id="GO:0003723">
    <property type="term" value="F:RNA binding"/>
    <property type="evidence" value="ECO:0007669"/>
    <property type="project" value="UniProtKB-KW"/>
</dbReference>
<evidence type="ECO:0000313" key="7">
    <source>
        <dbReference type="Proteomes" id="UP000245880"/>
    </source>
</evidence>
<dbReference type="NCBIfam" id="TIGR01903">
    <property type="entry name" value="cas5_csm4"/>
    <property type="match status" value="1"/>
</dbReference>
<proteinExistence type="inferred from homology"/>
<dbReference type="OrthoDB" id="7059961at2"/>
<keyword evidence="4" id="KW-0051">Antiviral defense</keyword>
<dbReference type="InterPro" id="IPR040932">
    <property type="entry name" value="Csm4_C"/>
</dbReference>
<dbReference type="GO" id="GO:0051607">
    <property type="term" value="P:defense response to virus"/>
    <property type="evidence" value="ECO:0007669"/>
    <property type="project" value="UniProtKB-KW"/>
</dbReference>
<evidence type="ECO:0000256" key="4">
    <source>
        <dbReference type="ARBA" id="ARBA00023118"/>
    </source>
</evidence>
<dbReference type="AlphaFoldDB" id="A0A316AJ43"/>
<evidence type="ECO:0000256" key="3">
    <source>
        <dbReference type="ARBA" id="ARBA00022884"/>
    </source>
</evidence>
<name>A0A316AJ43_9BACT</name>
<feature type="domain" description="Csm4 C-terminal" evidence="5">
    <location>
        <begin position="234"/>
        <end position="332"/>
    </location>
</feature>
<evidence type="ECO:0000313" key="6">
    <source>
        <dbReference type="EMBL" id="PWJ57825.1"/>
    </source>
</evidence>
<sequence>MKHTFDVIYFEFTAPLHVSNARSDYGISERTLHSDTMYAAIMQSWAILGKEEWILKNPAYTLSSLFPYTLNTSSKQKVHFFAKPFFPANTDNKKDQSDDAKIYKKIKFVDAWHFQHYLNQTPLTSTVDSVHGSYQTNEPINKNFLTTDVQNRIKRPRNDSEDTVPFYTERLFFTRGSGLFCLVHYENEEAQKQVKAALRLLAENGIGTDRAVGNGQFNVSFGSLNLELPDFSDFAINMSLFCPETKEDLKEMISDEAVRYEIIKRGGWMSDPHNTYRKRSVYMFLEGSVFKIPISKFISKGNTVDLKPDNAILPHKVTNPVWRVGKALFLPVKR</sequence>
<accession>A0A316AJ43</accession>
<gene>
    <name evidence="6" type="ORF">CLV98_1055</name>
</gene>
<protein>
    <recommendedName>
        <fullName evidence="2">CRISPR system Cms protein Csm4</fullName>
    </recommendedName>
</protein>
<evidence type="ECO:0000256" key="2">
    <source>
        <dbReference type="ARBA" id="ARBA00016109"/>
    </source>
</evidence>
<evidence type="ECO:0000256" key="1">
    <source>
        <dbReference type="ARBA" id="ARBA00005772"/>
    </source>
</evidence>
<reference evidence="6 7" key="1">
    <citation type="submission" date="2018-03" db="EMBL/GenBank/DDBJ databases">
        <title>Genomic Encyclopedia of Archaeal and Bacterial Type Strains, Phase II (KMG-II): from individual species to whole genera.</title>
        <authorList>
            <person name="Goeker M."/>
        </authorList>
    </citation>
    <scope>NUCLEOTIDE SEQUENCE [LARGE SCALE GENOMIC DNA]</scope>
    <source>
        <strain evidence="6 7">DSM 100346</strain>
    </source>
</reference>
<keyword evidence="7" id="KW-1185">Reference proteome</keyword>
<comment type="caution">
    <text evidence="6">The sequence shown here is derived from an EMBL/GenBank/DDBJ whole genome shotgun (WGS) entry which is preliminary data.</text>
</comment>
<comment type="similarity">
    <text evidence="1">Belongs to the CRISPR-associated Csm4 family.</text>
</comment>
<keyword evidence="3" id="KW-0694">RNA-binding</keyword>
<dbReference type="Proteomes" id="UP000245880">
    <property type="component" value="Unassembled WGS sequence"/>
</dbReference>
<dbReference type="Pfam" id="PF17953">
    <property type="entry name" value="Csm4_C"/>
    <property type="match status" value="1"/>
</dbReference>
<dbReference type="RefSeq" id="WP_109674463.1">
    <property type="nucleotide sequence ID" value="NZ_QGDT01000005.1"/>
</dbReference>
<dbReference type="InterPro" id="IPR005510">
    <property type="entry name" value="Csm4"/>
</dbReference>
<evidence type="ECO:0000259" key="5">
    <source>
        <dbReference type="Pfam" id="PF17953"/>
    </source>
</evidence>
<organism evidence="6 7">
    <name type="scientific">Dyadobacter jejuensis</name>
    <dbReference type="NCBI Taxonomy" id="1082580"/>
    <lineage>
        <taxon>Bacteria</taxon>
        <taxon>Pseudomonadati</taxon>
        <taxon>Bacteroidota</taxon>
        <taxon>Cytophagia</taxon>
        <taxon>Cytophagales</taxon>
        <taxon>Spirosomataceae</taxon>
        <taxon>Dyadobacter</taxon>
    </lineage>
</organism>